<gene>
    <name evidence="9" type="ORF">E2R66_06075</name>
</gene>
<dbReference type="PANTHER" id="PTHR30026:SF20">
    <property type="entry name" value="OUTER MEMBRANE PROTEIN TOLC"/>
    <property type="match status" value="1"/>
</dbReference>
<evidence type="ECO:0000256" key="3">
    <source>
        <dbReference type="ARBA" id="ARBA00022448"/>
    </source>
</evidence>
<evidence type="ECO:0000256" key="4">
    <source>
        <dbReference type="ARBA" id="ARBA00022452"/>
    </source>
</evidence>
<dbReference type="EMBL" id="SOZE01000004">
    <property type="protein sequence ID" value="TFF39188.1"/>
    <property type="molecule type" value="Genomic_DNA"/>
</dbReference>
<dbReference type="GO" id="GO:0009279">
    <property type="term" value="C:cell outer membrane"/>
    <property type="evidence" value="ECO:0007669"/>
    <property type="project" value="UniProtKB-SubCell"/>
</dbReference>
<evidence type="ECO:0000256" key="8">
    <source>
        <dbReference type="SAM" id="SignalP"/>
    </source>
</evidence>
<keyword evidence="3" id="KW-0813">Transport</keyword>
<sequence>MKKNSCIYITNILLFFPALLFAQTSADTTTSFTIKQSIAFALKNQPLLKQAIVDEQINERDINIGLSGWLPQINSSSSMQHYFQRPTGAAAGNGTGQNLAIAHNVSSLGVTASQALYNNDVVLASKASKYSRLYYQQNTESNKIDLASDVSTAFYDVLLSQRQLDIIKEDILRLRRSLKDATARYQAGVVDKTDYKQATISLNNALASHKQTEEAIKSKTAYLKQVMGYDPARRLVLQYDSARLQAEAVIDTNEIINYSNRIEYRLLETSKNLQNLNVQYYKWGFLPSLSATGGYSLAYFNDSFSKLYSANFPTSYVGLSLTFPIFTGTKRLQNLAKARLQVQRTDLDIENTRNAINTQYAQALASYKSNYTNWQVLSENVQLAKDVYKVVDLQYREGIKTYLDVIVSQADLRTAELNYYNALFQLLSSKIDLQRALGTLQAE</sequence>
<keyword evidence="8" id="KW-0732">Signal</keyword>
<comment type="subcellular location">
    <subcellularLocation>
        <location evidence="1">Cell outer membrane</location>
    </subcellularLocation>
</comment>
<evidence type="ECO:0000313" key="9">
    <source>
        <dbReference type="EMBL" id="TFF39188.1"/>
    </source>
</evidence>
<dbReference type="RefSeq" id="WP_133227821.1">
    <property type="nucleotide sequence ID" value="NZ_SOZE01000004.1"/>
</dbReference>
<proteinExistence type="inferred from homology"/>
<dbReference type="GO" id="GO:0015562">
    <property type="term" value="F:efflux transmembrane transporter activity"/>
    <property type="evidence" value="ECO:0007669"/>
    <property type="project" value="InterPro"/>
</dbReference>
<feature type="chain" id="PRO_5021465236" evidence="8">
    <location>
        <begin position="23"/>
        <end position="443"/>
    </location>
</feature>
<dbReference type="InterPro" id="IPR003423">
    <property type="entry name" value="OMP_efflux"/>
</dbReference>
<keyword evidence="10" id="KW-1185">Reference proteome</keyword>
<evidence type="ECO:0000256" key="2">
    <source>
        <dbReference type="ARBA" id="ARBA00007613"/>
    </source>
</evidence>
<keyword evidence="7" id="KW-0998">Cell outer membrane</keyword>
<feature type="signal peptide" evidence="8">
    <location>
        <begin position="1"/>
        <end position="22"/>
    </location>
</feature>
<dbReference type="Pfam" id="PF02321">
    <property type="entry name" value="OEP"/>
    <property type="match status" value="2"/>
</dbReference>
<dbReference type="Gene3D" id="1.20.1600.10">
    <property type="entry name" value="Outer membrane efflux proteins (OEP)"/>
    <property type="match status" value="1"/>
</dbReference>
<name>A0A4Y8SJU9_9SPHI</name>
<keyword evidence="5" id="KW-0812">Transmembrane</keyword>
<dbReference type="PANTHER" id="PTHR30026">
    <property type="entry name" value="OUTER MEMBRANE PROTEIN TOLC"/>
    <property type="match status" value="1"/>
</dbReference>
<accession>A0A4Y8SJU9</accession>
<dbReference type="OrthoDB" id="367883at2"/>
<dbReference type="GO" id="GO:0015288">
    <property type="term" value="F:porin activity"/>
    <property type="evidence" value="ECO:0007669"/>
    <property type="project" value="TreeGrafter"/>
</dbReference>
<dbReference type="SUPFAM" id="SSF56954">
    <property type="entry name" value="Outer membrane efflux proteins (OEP)"/>
    <property type="match status" value="1"/>
</dbReference>
<organism evidence="9 10">
    <name type="scientific">Mucilaginibacter psychrotolerans</name>
    <dbReference type="NCBI Taxonomy" id="1524096"/>
    <lineage>
        <taxon>Bacteria</taxon>
        <taxon>Pseudomonadati</taxon>
        <taxon>Bacteroidota</taxon>
        <taxon>Sphingobacteriia</taxon>
        <taxon>Sphingobacteriales</taxon>
        <taxon>Sphingobacteriaceae</taxon>
        <taxon>Mucilaginibacter</taxon>
    </lineage>
</organism>
<comment type="caution">
    <text evidence="9">The sequence shown here is derived from an EMBL/GenBank/DDBJ whole genome shotgun (WGS) entry which is preliminary data.</text>
</comment>
<keyword evidence="6" id="KW-0472">Membrane</keyword>
<evidence type="ECO:0000256" key="6">
    <source>
        <dbReference type="ARBA" id="ARBA00023136"/>
    </source>
</evidence>
<reference evidence="9 10" key="1">
    <citation type="journal article" date="2017" name="Int. J. Syst. Evol. Microbiol.">
        <title>Mucilaginibacterpsychrotolerans sp. nov., isolated from peatlands.</title>
        <authorList>
            <person name="Deng Y."/>
            <person name="Shen L."/>
            <person name="Xu B."/>
            <person name="Liu Y."/>
            <person name="Gu Z."/>
            <person name="Liu H."/>
            <person name="Zhou Y."/>
        </authorList>
    </citation>
    <scope>NUCLEOTIDE SEQUENCE [LARGE SCALE GENOMIC DNA]</scope>
    <source>
        <strain evidence="9 10">NH7-4</strain>
    </source>
</reference>
<dbReference type="AlphaFoldDB" id="A0A4Y8SJU9"/>
<evidence type="ECO:0000313" key="10">
    <source>
        <dbReference type="Proteomes" id="UP000297540"/>
    </source>
</evidence>
<keyword evidence="4" id="KW-1134">Transmembrane beta strand</keyword>
<dbReference type="InterPro" id="IPR051906">
    <property type="entry name" value="TolC-like"/>
</dbReference>
<evidence type="ECO:0000256" key="5">
    <source>
        <dbReference type="ARBA" id="ARBA00022692"/>
    </source>
</evidence>
<evidence type="ECO:0000256" key="7">
    <source>
        <dbReference type="ARBA" id="ARBA00023237"/>
    </source>
</evidence>
<evidence type="ECO:0000256" key="1">
    <source>
        <dbReference type="ARBA" id="ARBA00004442"/>
    </source>
</evidence>
<protein>
    <submittedName>
        <fullName evidence="9">TolC family protein</fullName>
    </submittedName>
</protein>
<comment type="similarity">
    <text evidence="2">Belongs to the outer membrane factor (OMF) (TC 1.B.17) family.</text>
</comment>
<dbReference type="Proteomes" id="UP000297540">
    <property type="component" value="Unassembled WGS sequence"/>
</dbReference>
<dbReference type="GO" id="GO:1990281">
    <property type="term" value="C:efflux pump complex"/>
    <property type="evidence" value="ECO:0007669"/>
    <property type="project" value="TreeGrafter"/>
</dbReference>